<evidence type="ECO:0000313" key="3">
    <source>
        <dbReference type="Proteomes" id="UP000002892"/>
    </source>
</evidence>
<dbReference type="RefSeq" id="WP_014828931.1">
    <property type="nucleotide sequence ID" value="NC_018068.1"/>
</dbReference>
<dbReference type="InterPro" id="IPR036249">
    <property type="entry name" value="Thioredoxin-like_sf"/>
</dbReference>
<name>I4DAX1_DESAJ</name>
<dbReference type="HOGENOM" id="CLU_1259736_0_0_9"/>
<proteinExistence type="predicted"/>
<dbReference type="KEGG" id="dai:Desaci_4082"/>
<dbReference type="Gene3D" id="3.40.30.10">
    <property type="entry name" value="Glutaredoxin"/>
    <property type="match status" value="1"/>
</dbReference>
<dbReference type="InterPro" id="IPR013766">
    <property type="entry name" value="Thioredoxin_domain"/>
</dbReference>
<reference evidence="2 3" key="1">
    <citation type="journal article" date="2012" name="J. Bacteriol.">
        <title>Complete genome sequences of Desulfosporosinus orientis DSM765T, Desulfosporosinus youngiae DSM17734T, Desulfosporosinus meridiei DSM13257T, and Desulfosporosinus acidiphilus DSM22704T.</title>
        <authorList>
            <person name="Pester M."/>
            <person name="Brambilla E."/>
            <person name="Alazard D."/>
            <person name="Rattei T."/>
            <person name="Weinmaier T."/>
            <person name="Han J."/>
            <person name="Lucas S."/>
            <person name="Lapidus A."/>
            <person name="Cheng J.F."/>
            <person name="Goodwin L."/>
            <person name="Pitluck S."/>
            <person name="Peters L."/>
            <person name="Ovchinnikova G."/>
            <person name="Teshima H."/>
            <person name="Detter J.C."/>
            <person name="Han C.S."/>
            <person name="Tapia R."/>
            <person name="Land M.L."/>
            <person name="Hauser L."/>
            <person name="Kyrpides N.C."/>
            <person name="Ivanova N.N."/>
            <person name="Pagani I."/>
            <person name="Huntmann M."/>
            <person name="Wei C.L."/>
            <person name="Davenport K.W."/>
            <person name="Daligault H."/>
            <person name="Chain P.S."/>
            <person name="Chen A."/>
            <person name="Mavromatis K."/>
            <person name="Markowitz V."/>
            <person name="Szeto E."/>
            <person name="Mikhailova N."/>
            <person name="Pati A."/>
            <person name="Wagner M."/>
            <person name="Woyke T."/>
            <person name="Ollivier B."/>
            <person name="Klenk H.P."/>
            <person name="Spring S."/>
            <person name="Loy A."/>
        </authorList>
    </citation>
    <scope>NUCLEOTIDE SEQUENCE [LARGE SCALE GENOMIC DNA]</scope>
    <source>
        <strain evidence="3">DSM 22704 / JCM 16185 / SJ4</strain>
    </source>
</reference>
<dbReference type="eggNOG" id="ENOG5033ZKD">
    <property type="taxonomic scope" value="Bacteria"/>
</dbReference>
<keyword evidence="3" id="KW-1185">Reference proteome</keyword>
<evidence type="ECO:0000313" key="2">
    <source>
        <dbReference type="EMBL" id="AFM42945.1"/>
    </source>
</evidence>
<dbReference type="SUPFAM" id="SSF52833">
    <property type="entry name" value="Thioredoxin-like"/>
    <property type="match status" value="1"/>
</dbReference>
<feature type="domain" description="Thioredoxin" evidence="1">
    <location>
        <begin position="32"/>
        <end position="185"/>
    </location>
</feature>
<dbReference type="AlphaFoldDB" id="I4DAX1"/>
<protein>
    <recommendedName>
        <fullName evidence="1">Thioredoxin domain-containing protein</fullName>
    </recommendedName>
</protein>
<organism evidence="2 3">
    <name type="scientific">Desulfosporosinus acidiphilus (strain DSM 22704 / JCM 16185 / SJ4)</name>
    <dbReference type="NCBI Taxonomy" id="646529"/>
    <lineage>
        <taxon>Bacteria</taxon>
        <taxon>Bacillati</taxon>
        <taxon>Bacillota</taxon>
        <taxon>Clostridia</taxon>
        <taxon>Eubacteriales</taxon>
        <taxon>Desulfitobacteriaceae</taxon>
        <taxon>Desulfosporosinus</taxon>
    </lineage>
</organism>
<dbReference type="EMBL" id="CP003639">
    <property type="protein sequence ID" value="AFM42945.1"/>
    <property type="molecule type" value="Genomic_DNA"/>
</dbReference>
<evidence type="ECO:0000259" key="1">
    <source>
        <dbReference type="PROSITE" id="PS51352"/>
    </source>
</evidence>
<sequence>MNINRKKLSLLIILGVVLIITLLSLLFGHSKQSSASQLAGIPVQGVTGQADYHLIPVLSTQGEESKQVYLNTQVTPALFFAPWCEKCQQEIPQIQDKLTKMGVGIHKPLVLVSTFSKTSDASKAIADAKAFEQKYKISLPLAIQVGPPTTYVQQVPTLVYTDDSGKTQLVTDPQKILEALDTILTLPSQKSEVPAPAKK</sequence>
<gene>
    <name evidence="2" type="ordered locus">Desaci_4082</name>
</gene>
<dbReference type="OrthoDB" id="1798893at2"/>
<dbReference type="PROSITE" id="PS51352">
    <property type="entry name" value="THIOREDOXIN_2"/>
    <property type="match status" value="1"/>
</dbReference>
<dbReference type="STRING" id="646529.Desaci_4082"/>
<accession>I4DAX1</accession>
<dbReference type="Proteomes" id="UP000002892">
    <property type="component" value="Chromosome"/>
</dbReference>